<evidence type="ECO:0000256" key="3">
    <source>
        <dbReference type="ARBA" id="ARBA00022630"/>
    </source>
</evidence>
<comment type="catalytic activity">
    <reaction evidence="9 10">
        <text>L-threonyl-[protein] + FAD = FMN-L-threonyl-[protein] + AMP + H(+)</text>
        <dbReference type="Rhea" id="RHEA:36847"/>
        <dbReference type="Rhea" id="RHEA-COMP:11060"/>
        <dbReference type="Rhea" id="RHEA-COMP:11061"/>
        <dbReference type="ChEBI" id="CHEBI:15378"/>
        <dbReference type="ChEBI" id="CHEBI:30013"/>
        <dbReference type="ChEBI" id="CHEBI:57692"/>
        <dbReference type="ChEBI" id="CHEBI:74257"/>
        <dbReference type="ChEBI" id="CHEBI:456215"/>
        <dbReference type="EC" id="2.7.1.180"/>
    </reaction>
</comment>
<proteinExistence type="inferred from homology"/>
<name>A0A7X2IKE9_9BURK</name>
<dbReference type="InterPro" id="IPR003374">
    <property type="entry name" value="ApbE-like_sf"/>
</dbReference>
<comment type="caution">
    <text evidence="12">The sequence shown here is derived from an EMBL/GenBank/DDBJ whole genome shotgun (WGS) entry which is preliminary data.</text>
</comment>
<keyword evidence="4 10" id="KW-0808">Transferase</keyword>
<evidence type="ECO:0000256" key="7">
    <source>
        <dbReference type="ARBA" id="ARBA00022842"/>
    </source>
</evidence>
<dbReference type="InterPro" id="IPR024932">
    <property type="entry name" value="ApbE"/>
</dbReference>
<evidence type="ECO:0000256" key="9">
    <source>
        <dbReference type="ARBA" id="ARBA00048540"/>
    </source>
</evidence>
<evidence type="ECO:0000256" key="6">
    <source>
        <dbReference type="ARBA" id="ARBA00022827"/>
    </source>
</evidence>
<gene>
    <name evidence="12" type="ORF">GJ700_07005</name>
</gene>
<dbReference type="Proteomes" id="UP000446768">
    <property type="component" value="Unassembled WGS sequence"/>
</dbReference>
<dbReference type="EMBL" id="WKJJ01000003">
    <property type="protein sequence ID" value="MRV71469.1"/>
    <property type="molecule type" value="Genomic_DNA"/>
</dbReference>
<feature type="binding site" evidence="11">
    <location>
        <position position="298"/>
    </location>
    <ligand>
        <name>Mg(2+)</name>
        <dbReference type="ChEBI" id="CHEBI:18420"/>
    </ligand>
</feature>
<evidence type="ECO:0000313" key="13">
    <source>
        <dbReference type="Proteomes" id="UP000446768"/>
    </source>
</evidence>
<evidence type="ECO:0000313" key="12">
    <source>
        <dbReference type="EMBL" id="MRV71469.1"/>
    </source>
</evidence>
<comment type="similarity">
    <text evidence="10">Belongs to the ApbE family.</text>
</comment>
<dbReference type="PIRSF" id="PIRSF006268">
    <property type="entry name" value="ApbE"/>
    <property type="match status" value="1"/>
</dbReference>
<reference evidence="12 13" key="1">
    <citation type="submission" date="2019-11" db="EMBL/GenBank/DDBJ databases">
        <title>Novel species isolated from a subtropical stream in China.</title>
        <authorList>
            <person name="Lu H."/>
        </authorList>
    </citation>
    <scope>NUCLEOTIDE SEQUENCE [LARGE SCALE GENOMIC DNA]</scope>
    <source>
        <strain evidence="12 13">FT92W</strain>
    </source>
</reference>
<dbReference type="EC" id="2.7.1.180" evidence="1 10"/>
<protein>
    <recommendedName>
        <fullName evidence="2 10">FAD:protein FMN transferase</fullName>
        <ecNumber evidence="1 10">2.7.1.180</ecNumber>
    </recommendedName>
    <alternativeName>
        <fullName evidence="8 10">Flavin transferase</fullName>
    </alternativeName>
</protein>
<dbReference type="RefSeq" id="WP_154371949.1">
    <property type="nucleotide sequence ID" value="NZ_WKJJ01000003.1"/>
</dbReference>
<sequence length="344" mass="36785">MRRRTFISACIGTTVGGLAGLAYRHANVASGSPLRGAADPSGARLYSATDTAFGTTITARVRHKDQRQAELAIEDAFGAARKVDALMSIHSETSQVFRLNRDGRLRDPDPHLLEVLRRAQTISTLTNGAFDITVQPLWSAFSRSAANHTLPSDQEIAMARQLVNWKHLLAGPRQLSFRKAGMAITLNGIAQGYAVDLALAALKARGVEHALLDTGEYMSNGARAPGHPWLLGVQDPRHADACAGTLRLDGRSVATSGDYETMFTPDFVNHHIFDPDTGHSPLELASVTVVAPTGWQADGLSTALMVLGPDKAMALAAELADVDVLLVGKTGKIWTTPNLPALRT</sequence>
<evidence type="ECO:0000256" key="8">
    <source>
        <dbReference type="ARBA" id="ARBA00031306"/>
    </source>
</evidence>
<keyword evidence="7 10" id="KW-0460">Magnesium</keyword>
<feature type="binding site" evidence="11">
    <location>
        <position position="188"/>
    </location>
    <ligand>
        <name>Mg(2+)</name>
        <dbReference type="ChEBI" id="CHEBI:18420"/>
    </ligand>
</feature>
<evidence type="ECO:0000256" key="2">
    <source>
        <dbReference type="ARBA" id="ARBA00016337"/>
    </source>
</evidence>
<evidence type="ECO:0000256" key="4">
    <source>
        <dbReference type="ARBA" id="ARBA00022679"/>
    </source>
</evidence>
<dbReference type="GO" id="GO:0016740">
    <property type="term" value="F:transferase activity"/>
    <property type="evidence" value="ECO:0007669"/>
    <property type="project" value="UniProtKB-UniRule"/>
</dbReference>
<comment type="cofactor">
    <cofactor evidence="11">
        <name>Mg(2+)</name>
        <dbReference type="ChEBI" id="CHEBI:18420"/>
    </cofactor>
    <cofactor evidence="11">
        <name>Mn(2+)</name>
        <dbReference type="ChEBI" id="CHEBI:29035"/>
    </cofactor>
    <text evidence="11">Magnesium. Can also use manganese.</text>
</comment>
<dbReference type="AlphaFoldDB" id="A0A7X2IKE9"/>
<evidence type="ECO:0000256" key="1">
    <source>
        <dbReference type="ARBA" id="ARBA00011955"/>
    </source>
</evidence>
<dbReference type="Pfam" id="PF02424">
    <property type="entry name" value="ApbE"/>
    <property type="match status" value="1"/>
</dbReference>
<keyword evidence="3 10" id="KW-0285">Flavoprotein</keyword>
<dbReference type="GO" id="GO:0046872">
    <property type="term" value="F:metal ion binding"/>
    <property type="evidence" value="ECO:0007669"/>
    <property type="project" value="UniProtKB-UniRule"/>
</dbReference>
<dbReference type="PANTHER" id="PTHR30040">
    <property type="entry name" value="THIAMINE BIOSYNTHESIS LIPOPROTEIN APBE"/>
    <property type="match status" value="1"/>
</dbReference>
<keyword evidence="6 10" id="KW-0274">FAD</keyword>
<keyword evidence="13" id="KW-1185">Reference proteome</keyword>
<evidence type="ECO:0000256" key="11">
    <source>
        <dbReference type="PIRSR" id="PIRSR006268-2"/>
    </source>
</evidence>
<feature type="binding site" evidence="11">
    <location>
        <position position="302"/>
    </location>
    <ligand>
        <name>Mg(2+)</name>
        <dbReference type="ChEBI" id="CHEBI:18420"/>
    </ligand>
</feature>
<dbReference type="SUPFAM" id="SSF143631">
    <property type="entry name" value="ApbE-like"/>
    <property type="match status" value="1"/>
</dbReference>
<keyword evidence="5 10" id="KW-0479">Metal-binding</keyword>
<dbReference type="PANTHER" id="PTHR30040:SF2">
    <property type="entry name" value="FAD:PROTEIN FMN TRANSFERASE"/>
    <property type="match status" value="1"/>
</dbReference>
<evidence type="ECO:0000256" key="10">
    <source>
        <dbReference type="PIRNR" id="PIRNR006268"/>
    </source>
</evidence>
<accession>A0A7X2IKE9</accession>
<dbReference type="Gene3D" id="3.10.520.10">
    <property type="entry name" value="ApbE-like domains"/>
    <property type="match status" value="1"/>
</dbReference>
<organism evidence="12 13">
    <name type="scientific">Pseudoduganella rivuli</name>
    <dbReference type="NCBI Taxonomy" id="2666085"/>
    <lineage>
        <taxon>Bacteria</taxon>
        <taxon>Pseudomonadati</taxon>
        <taxon>Pseudomonadota</taxon>
        <taxon>Betaproteobacteria</taxon>
        <taxon>Burkholderiales</taxon>
        <taxon>Oxalobacteraceae</taxon>
        <taxon>Telluria group</taxon>
        <taxon>Pseudoduganella</taxon>
    </lineage>
</organism>
<evidence type="ECO:0000256" key="5">
    <source>
        <dbReference type="ARBA" id="ARBA00022723"/>
    </source>
</evidence>